<dbReference type="Gene3D" id="1.25.10.10">
    <property type="entry name" value="Leucine-rich Repeat Variant"/>
    <property type="match status" value="1"/>
</dbReference>
<dbReference type="PANTHER" id="PTHR23316">
    <property type="entry name" value="IMPORTIN ALPHA"/>
    <property type="match status" value="1"/>
</dbReference>
<keyword evidence="2" id="KW-0813">Transport</keyword>
<evidence type="ECO:0000256" key="3">
    <source>
        <dbReference type="ARBA" id="ARBA00022927"/>
    </source>
</evidence>
<dbReference type="AlphaFoldDB" id="A0A914PWW5"/>
<organism evidence="6 7">
    <name type="scientific">Panagrolaimus davidi</name>
    <dbReference type="NCBI Taxonomy" id="227884"/>
    <lineage>
        <taxon>Eukaryota</taxon>
        <taxon>Metazoa</taxon>
        <taxon>Ecdysozoa</taxon>
        <taxon>Nematoda</taxon>
        <taxon>Chromadorea</taxon>
        <taxon>Rhabditida</taxon>
        <taxon>Tylenchina</taxon>
        <taxon>Panagrolaimomorpha</taxon>
        <taxon>Panagrolaimoidea</taxon>
        <taxon>Panagrolaimidae</taxon>
        <taxon>Panagrolaimus</taxon>
    </lineage>
</organism>
<comment type="similarity">
    <text evidence="1">Belongs to the importin alpha family.</text>
</comment>
<dbReference type="SUPFAM" id="SSF48371">
    <property type="entry name" value="ARM repeat"/>
    <property type="match status" value="1"/>
</dbReference>
<keyword evidence="4" id="KW-0175">Coiled coil</keyword>
<evidence type="ECO:0000313" key="7">
    <source>
        <dbReference type="WBParaSite" id="PDA_v2.g23286.t1"/>
    </source>
</evidence>
<proteinExistence type="inferred from homology"/>
<evidence type="ECO:0000313" key="6">
    <source>
        <dbReference type="Proteomes" id="UP000887578"/>
    </source>
</evidence>
<keyword evidence="6" id="KW-1185">Reference proteome</keyword>
<dbReference type="InterPro" id="IPR016024">
    <property type="entry name" value="ARM-type_fold"/>
</dbReference>
<evidence type="ECO:0000256" key="4">
    <source>
        <dbReference type="SAM" id="Coils"/>
    </source>
</evidence>
<evidence type="ECO:0000256" key="1">
    <source>
        <dbReference type="ARBA" id="ARBA00010394"/>
    </source>
</evidence>
<keyword evidence="3" id="KW-0653">Protein transport</keyword>
<accession>A0A914PWW5</accession>
<evidence type="ECO:0000256" key="2">
    <source>
        <dbReference type="ARBA" id="ARBA00022448"/>
    </source>
</evidence>
<dbReference type="WBParaSite" id="PDA_v2.g23286.t1">
    <property type="protein sequence ID" value="PDA_v2.g23286.t1"/>
    <property type="gene ID" value="PDA_v2.g23286"/>
</dbReference>
<dbReference type="InterPro" id="IPR011989">
    <property type="entry name" value="ARM-like"/>
</dbReference>
<name>A0A914PWW5_9BILA</name>
<evidence type="ECO:0000256" key="5">
    <source>
        <dbReference type="SAM" id="SignalP"/>
    </source>
</evidence>
<protein>
    <submittedName>
        <fullName evidence="7">Uncharacterized protein</fullName>
    </submittedName>
</protein>
<dbReference type="GO" id="GO:0015031">
    <property type="term" value="P:protein transport"/>
    <property type="evidence" value="ECO:0007669"/>
    <property type="project" value="UniProtKB-KW"/>
</dbReference>
<feature type="chain" id="PRO_5037873392" evidence="5">
    <location>
        <begin position="19"/>
        <end position="473"/>
    </location>
</feature>
<dbReference type="Proteomes" id="UP000887578">
    <property type="component" value="Unplaced"/>
</dbReference>
<sequence>MKLIFLLILLFPFVTIFANEDNEGDDDEPFDISSTGIGTEDYDAKKFVDLVLAQKQDPEKLLKMFRAIFLKEYDHQHEETIKFFKPIISSALNDYLPGQKQAIRSIELLVENDKFQHIEKDVIKSMIQKFMFSDDISISIKTLETLAKIISKNPKFRDLALSFNIDDKLFKYMNKKCTIRPEISPKIAAVIKSLCTFGDKKLPEKIITKLLWIIEYFLKESKNPEIIKNSTWAYWFLTKPPTSRQYFILEEIVKNQIEFLEHEDFELKLVTLGVIEAIFEREKPDQTQMYLSNGFLSKLPKLLEENNDDLIIQEVLVIVGKLIKTSKETSEDSTTAIHEAEIPPNVVKNIFHEKFVIQDAATLATCYIISSSNEEQILNLIDANVVNGLCHFFKLTETEDRYVFGVLEGLQKILKKAEKRVKEIYESLDECEGIKVLERLKYRRNKSIGDQSEEILQVLEKAMQKEDQVKSEL</sequence>
<reference evidence="7" key="1">
    <citation type="submission" date="2022-11" db="UniProtKB">
        <authorList>
            <consortium name="WormBaseParasite"/>
        </authorList>
    </citation>
    <scope>IDENTIFICATION</scope>
</reference>
<keyword evidence="5" id="KW-0732">Signal</keyword>
<feature type="coiled-coil region" evidence="4">
    <location>
        <begin position="407"/>
        <end position="434"/>
    </location>
</feature>
<feature type="signal peptide" evidence="5">
    <location>
        <begin position="1"/>
        <end position="18"/>
    </location>
</feature>